<dbReference type="AlphaFoldDB" id="A0A7T7UXZ9"/>
<evidence type="ECO:0000313" key="2">
    <source>
        <dbReference type="Proteomes" id="UP000595426"/>
    </source>
</evidence>
<accession>A0A7T7UXZ9</accession>
<protein>
    <submittedName>
        <fullName evidence="1">Uncharacterized protein</fullName>
    </submittedName>
</protein>
<name>A0A7T7UXZ9_9FLAO</name>
<reference evidence="1 2" key="1">
    <citation type="submission" date="2020-12" db="EMBL/GenBank/DDBJ databases">
        <title>FDA dAtabase for Regulatory Grade micrObial Sequences (FDA-ARGOS): Supporting development and validation of Infectious Disease Dx tests.</title>
        <authorList>
            <person name="Kerrigan L."/>
            <person name="Long C."/>
            <person name="Tallon L."/>
            <person name="Sadzewicz L."/>
            <person name="Zhao X."/>
            <person name="Boylan J."/>
            <person name="Ott S."/>
            <person name="Bowen H."/>
            <person name="Vavikolanu K."/>
            <person name="Mehta A."/>
            <person name="Aluvathingal J."/>
            <person name="Nadendla S."/>
            <person name="Yan Y."/>
            <person name="Sichtig H."/>
        </authorList>
    </citation>
    <scope>NUCLEOTIDE SEQUENCE [LARGE SCALE GENOMIC DNA]</scope>
    <source>
        <strain evidence="1 2">FDAARGOS_1031</strain>
    </source>
</reference>
<sequence>MIESTIIQDVEYYTGKEKEQKIYEYFDKVIRITPDIDGFLFSVIIQDVEPDLKERAKFFNLAH</sequence>
<keyword evidence="2" id="KW-1185">Reference proteome</keyword>
<evidence type="ECO:0000313" key="1">
    <source>
        <dbReference type="EMBL" id="QQN58294.1"/>
    </source>
</evidence>
<gene>
    <name evidence="1" type="ORF">I6H88_17965</name>
</gene>
<proteinExistence type="predicted"/>
<dbReference type="KEGG" id="egm:AYC65_07265"/>
<dbReference type="RefSeq" id="WP_059333768.1">
    <property type="nucleotide sequence ID" value="NZ_CAJJUP010000005.1"/>
</dbReference>
<organism evidence="1 2">
    <name type="scientific">Elizabethkingia bruuniana</name>
    <dbReference type="NCBI Taxonomy" id="1756149"/>
    <lineage>
        <taxon>Bacteria</taxon>
        <taxon>Pseudomonadati</taxon>
        <taxon>Bacteroidota</taxon>
        <taxon>Flavobacteriia</taxon>
        <taxon>Flavobacteriales</taxon>
        <taxon>Weeksellaceae</taxon>
        <taxon>Elizabethkingia</taxon>
    </lineage>
</organism>
<dbReference type="GeneID" id="93132697"/>
<dbReference type="EMBL" id="CP067018">
    <property type="protein sequence ID" value="QQN58294.1"/>
    <property type="molecule type" value="Genomic_DNA"/>
</dbReference>
<dbReference type="Proteomes" id="UP000595426">
    <property type="component" value="Chromosome"/>
</dbReference>